<organism evidence="1 2">
    <name type="scientific">Leeuwenhoekiella aestuarii</name>
    <dbReference type="NCBI Taxonomy" id="2249426"/>
    <lineage>
        <taxon>Bacteria</taxon>
        <taxon>Pseudomonadati</taxon>
        <taxon>Bacteroidota</taxon>
        <taxon>Flavobacteriia</taxon>
        <taxon>Flavobacteriales</taxon>
        <taxon>Flavobacteriaceae</taxon>
        <taxon>Leeuwenhoekiella</taxon>
    </lineage>
</organism>
<dbReference type="Proteomes" id="UP000289821">
    <property type="component" value="Unassembled WGS sequence"/>
</dbReference>
<keyword evidence="2" id="KW-1185">Reference proteome</keyword>
<name>A0A4Q0P284_9FLAO</name>
<protein>
    <submittedName>
        <fullName evidence="1">Uncharacterized protein</fullName>
    </submittedName>
</protein>
<dbReference type="AlphaFoldDB" id="A0A4Q0P284"/>
<evidence type="ECO:0000313" key="2">
    <source>
        <dbReference type="Proteomes" id="UP000289821"/>
    </source>
</evidence>
<proteinExistence type="predicted"/>
<sequence>MRCSSVKEQNKLLGNWYSNSDDNYGLLEFQFYKDSLVVYEILGKSSADWKIKNDKIHLTRINGFSDNNQLTYSYHLEESNQLLSLDLVGDSIIKLPKLRKAKNAFDFFKKTINLEIELPQSTGELKMISQQNRLNFNIYAGYKSDTLIVKTDQSSGLHDLEKEFKSYVNTLRDELKPWIKFNLVADKNITQTQMDSIKSRIRESFVTPIYRTYKNEEIDYKSTINWFGKIEDD</sequence>
<comment type="caution">
    <text evidence="1">The sequence shown here is derived from an EMBL/GenBank/DDBJ whole genome shotgun (WGS) entry which is preliminary data.</text>
</comment>
<dbReference type="EMBL" id="QOVI01000001">
    <property type="protein sequence ID" value="RXG18309.1"/>
    <property type="molecule type" value="Genomic_DNA"/>
</dbReference>
<gene>
    <name evidence="1" type="ORF">DSM04_101502</name>
</gene>
<reference evidence="1 2" key="1">
    <citation type="submission" date="2018-07" db="EMBL/GenBank/DDBJ databases">
        <title>Leeuwenhoekiella genomics.</title>
        <authorList>
            <person name="Tahon G."/>
            <person name="Willems A."/>
        </authorList>
    </citation>
    <scope>NUCLEOTIDE SEQUENCE [LARGE SCALE GENOMIC DNA]</scope>
    <source>
        <strain evidence="1 2">R-50232</strain>
    </source>
</reference>
<evidence type="ECO:0000313" key="1">
    <source>
        <dbReference type="EMBL" id="RXG18309.1"/>
    </source>
</evidence>
<accession>A0A4Q0P284</accession>